<evidence type="ECO:0000256" key="1">
    <source>
        <dbReference type="ARBA" id="ARBA00010800"/>
    </source>
</evidence>
<organism evidence="3">
    <name type="scientific">Xenopsylla cheopis</name>
    <name type="common">Oriental rat flea</name>
    <name type="synonym">Pulex cheopis</name>
    <dbReference type="NCBI Taxonomy" id="163159"/>
    <lineage>
        <taxon>Eukaryota</taxon>
        <taxon>Metazoa</taxon>
        <taxon>Ecdysozoa</taxon>
        <taxon>Arthropoda</taxon>
        <taxon>Hexapoda</taxon>
        <taxon>Insecta</taxon>
        <taxon>Pterygota</taxon>
        <taxon>Neoptera</taxon>
        <taxon>Endopterygota</taxon>
        <taxon>Siphonaptera</taxon>
        <taxon>Pulicidae</taxon>
        <taxon>Xenopsyllinae</taxon>
        <taxon>Xenopsylla</taxon>
    </lineage>
</organism>
<dbReference type="GO" id="GO:0005730">
    <property type="term" value="C:nucleolus"/>
    <property type="evidence" value="ECO:0007669"/>
    <property type="project" value="TreeGrafter"/>
</dbReference>
<dbReference type="InterPro" id="IPR038085">
    <property type="entry name" value="Rnp2-like_sf"/>
</dbReference>
<dbReference type="GO" id="GO:0001682">
    <property type="term" value="P:tRNA 5'-leader removal"/>
    <property type="evidence" value="ECO:0007669"/>
    <property type="project" value="InterPro"/>
</dbReference>
<protein>
    <submittedName>
        <fullName evidence="3">Putative ribonuclease p protein subunit p14-like isoform x3</fullName>
    </submittedName>
</protein>
<accession>A0A6M2DTM9</accession>
<dbReference type="PANTHER" id="PTHR15441">
    <property type="entry name" value="RIBONUCLEASE P PROTEIN SUBUNIT P14"/>
    <property type="match status" value="1"/>
</dbReference>
<reference evidence="3" key="1">
    <citation type="submission" date="2020-03" db="EMBL/GenBank/DDBJ databases">
        <title>Transcriptomic Profiling of the Digestive Tract of the Rat Flea, Xenopsylla cheopis, Following Blood Feeding and Infection with Yersinia pestis.</title>
        <authorList>
            <person name="Bland D.M."/>
            <person name="Martens C.A."/>
            <person name="Virtaneva K."/>
            <person name="Kanakabandi K."/>
            <person name="Long D."/>
            <person name="Rosenke R."/>
            <person name="Saturday G.A."/>
            <person name="Hoyt F.H."/>
            <person name="Bruno D.P."/>
            <person name="Ribeiro J.M.C."/>
            <person name="Hinnebusch J."/>
        </authorList>
    </citation>
    <scope>NUCLEOTIDE SEQUENCE</scope>
</reference>
<comment type="similarity">
    <text evidence="1">Belongs to the eukaryotic/archaeal RNase P protein component 2 family.</text>
</comment>
<proteinExistence type="inferred from homology"/>
<dbReference type="EMBL" id="GIIL01005518">
    <property type="protein sequence ID" value="NOV49244.1"/>
    <property type="molecule type" value="Transcribed_RNA"/>
</dbReference>
<dbReference type="PANTHER" id="PTHR15441:SF1">
    <property type="entry name" value="RIBONUCLEASE P PROTEIN SUBUNIT P14"/>
    <property type="match status" value="1"/>
</dbReference>
<evidence type="ECO:0000313" key="3">
    <source>
        <dbReference type="EMBL" id="NOV49244.1"/>
    </source>
</evidence>
<dbReference type="GO" id="GO:0030681">
    <property type="term" value="C:multimeric ribonuclease P complex"/>
    <property type="evidence" value="ECO:0007669"/>
    <property type="project" value="TreeGrafter"/>
</dbReference>
<dbReference type="AlphaFoldDB" id="A0A6M2DTM9"/>
<dbReference type="InterPro" id="IPR002759">
    <property type="entry name" value="Pop5/Rpp14/Rnp2-like"/>
</dbReference>
<name>A0A6M2DTM9_XENCH</name>
<dbReference type="GO" id="GO:0033204">
    <property type="term" value="F:ribonuclease P RNA binding"/>
    <property type="evidence" value="ECO:0007669"/>
    <property type="project" value="TreeGrafter"/>
</dbReference>
<dbReference type="Pfam" id="PF01900">
    <property type="entry name" value="RNase_P_Rpp14"/>
    <property type="match status" value="1"/>
</dbReference>
<sequence length="108" mass="12259">MCDFYYLDLSLELDQDASQISVVFFKKNVLNSLTQLFGDISSSVNVDLLKYDPSRHRAIIRVSSDYYVKLRAALTLCSSYEDIKCSYKINNASPSLLSLTGSSREYVH</sequence>
<evidence type="ECO:0000256" key="2">
    <source>
        <dbReference type="ARBA" id="ARBA00022694"/>
    </source>
</evidence>
<dbReference type="SUPFAM" id="SSF160350">
    <property type="entry name" value="Rnp2-like"/>
    <property type="match status" value="1"/>
</dbReference>
<dbReference type="Gene3D" id="3.30.70.3250">
    <property type="entry name" value="Ribonuclease P, Pop5 subunit"/>
    <property type="match status" value="1"/>
</dbReference>
<keyword evidence="2" id="KW-0819">tRNA processing</keyword>